<dbReference type="InterPro" id="IPR013809">
    <property type="entry name" value="ENTH"/>
</dbReference>
<dbReference type="SMART" id="SM00273">
    <property type="entry name" value="ENTH"/>
    <property type="match status" value="1"/>
</dbReference>
<dbReference type="AlphaFoldDB" id="A0A1E4T9Y2"/>
<dbReference type="FunFam" id="1.25.40.90:FF:000006">
    <property type="entry name" value="Clathrin interactor 1"/>
    <property type="match status" value="1"/>
</dbReference>
<protein>
    <recommendedName>
        <fullName evidence="2">ENTH domain-containing protein</fullName>
    </recommendedName>
</protein>
<reference evidence="4" key="1">
    <citation type="submission" date="2016-02" db="EMBL/GenBank/DDBJ databases">
        <title>Comparative genomics of biotechnologically important yeasts.</title>
        <authorList>
            <consortium name="DOE Joint Genome Institute"/>
            <person name="Riley R."/>
            <person name="Haridas S."/>
            <person name="Wolfe K.H."/>
            <person name="Lopes M.R."/>
            <person name="Hittinger C.T."/>
            <person name="Goker M."/>
            <person name="Salamov A."/>
            <person name="Wisecaver J."/>
            <person name="Long T.M."/>
            <person name="Aerts A.L."/>
            <person name="Barry K."/>
            <person name="Choi C."/>
            <person name="Clum A."/>
            <person name="Coughlan A.Y."/>
            <person name="Deshpande S."/>
            <person name="Douglass A.P."/>
            <person name="Hanson S.J."/>
            <person name="Klenk H.-P."/>
            <person name="Labutti K."/>
            <person name="Lapidus A."/>
            <person name="Lindquist E."/>
            <person name="Lipzen A."/>
            <person name="Meier-Kolthoff J.P."/>
            <person name="Ohm R.A."/>
            <person name="Otillar R.P."/>
            <person name="Pangilinan J."/>
            <person name="Peng Y."/>
            <person name="Rokas A."/>
            <person name="Rosa C.A."/>
            <person name="Scheuner C."/>
            <person name="Sibirny A.A."/>
            <person name="Slot J.C."/>
            <person name="Stielow J.B."/>
            <person name="Sun H."/>
            <person name="Kurtzman C.P."/>
            <person name="Blackwell M."/>
            <person name="Jeffries T.W."/>
            <person name="Grigoriev I.V."/>
        </authorList>
    </citation>
    <scope>NUCLEOTIDE SEQUENCE [LARGE SCALE GENOMIC DNA]</scope>
    <source>
        <strain evidence="4">NRRL Y-17796</strain>
    </source>
</reference>
<dbReference type="CDD" id="cd16992">
    <property type="entry name" value="ENTH_Ent3"/>
    <property type="match status" value="1"/>
</dbReference>
<dbReference type="GO" id="GO:0005543">
    <property type="term" value="F:phospholipid binding"/>
    <property type="evidence" value="ECO:0007669"/>
    <property type="project" value="TreeGrafter"/>
</dbReference>
<evidence type="ECO:0000313" key="4">
    <source>
        <dbReference type="Proteomes" id="UP000095023"/>
    </source>
</evidence>
<feature type="region of interest" description="Disordered" evidence="1">
    <location>
        <begin position="174"/>
        <end position="198"/>
    </location>
</feature>
<feature type="region of interest" description="Disordered" evidence="1">
    <location>
        <begin position="258"/>
        <end position="309"/>
    </location>
</feature>
<dbReference type="GO" id="GO:0005886">
    <property type="term" value="C:plasma membrane"/>
    <property type="evidence" value="ECO:0007669"/>
    <property type="project" value="TreeGrafter"/>
</dbReference>
<feature type="domain" description="ENTH" evidence="2">
    <location>
        <begin position="25"/>
        <end position="157"/>
    </location>
</feature>
<dbReference type="Proteomes" id="UP000095023">
    <property type="component" value="Unassembled WGS sequence"/>
</dbReference>
<keyword evidence="4" id="KW-1185">Reference proteome</keyword>
<sequence length="440" mass="47078">MDQLKEQVSKISLYDVKAYVRKAQNVVMNYTEMEAKVREATNNEPWGASSTLMQDIAEGTYNYQQLTEIMTMIYRRFTEKGVAEWRQIYKALQLLEYLVKNGSERVVDSARSHMSTITMLKSFHYVHEGVDNGANVRNRAKELVDLLSDLNKVRAERARARANRAKYGGIAGGAAVEDSRQRRISSRTNPTGFGTYSGGVYGDGGGFGGSEFSSNYEPPRRSEANAEYDEYDAPTTVVGHSHTQPQPPQKQEQDLFSFDDTDTQPTQPSRAAVSAPAPATADEDDDDEFEEFQSASNSTNGVSATQSSNTTSSILDLFNTVPTATTTAPAASISAGPSAVPGAAAGGFPAAAPKQTAAPAASSKAKNDVFGDIWNLASKDVKKTHNTTQGPKGLAQMAQHKATQGMWGSPSTTTAAAKAPSGTSTSASKPASGALDDLLL</sequence>
<dbReference type="PANTHER" id="PTHR12276">
    <property type="entry name" value="EPSIN/ENT-RELATED"/>
    <property type="match status" value="1"/>
</dbReference>
<accession>A0A1E4T9Y2</accession>
<gene>
    <name evidence="3" type="ORF">CANCADRAFT_124424</name>
</gene>
<evidence type="ECO:0000313" key="3">
    <source>
        <dbReference type="EMBL" id="ODV88560.1"/>
    </source>
</evidence>
<feature type="compositionally biased region" description="Low complexity" evidence="1">
    <location>
        <begin position="268"/>
        <end position="280"/>
    </location>
</feature>
<dbReference type="OrthoDB" id="4033880at2759"/>
<proteinExistence type="predicted"/>
<dbReference type="GO" id="GO:0005829">
    <property type="term" value="C:cytosol"/>
    <property type="evidence" value="ECO:0007669"/>
    <property type="project" value="GOC"/>
</dbReference>
<feature type="compositionally biased region" description="Low complexity" evidence="1">
    <location>
        <begin position="408"/>
        <end position="434"/>
    </location>
</feature>
<feature type="compositionally biased region" description="Acidic residues" evidence="1">
    <location>
        <begin position="281"/>
        <end position="291"/>
    </location>
</feature>
<dbReference type="GO" id="GO:0006895">
    <property type="term" value="P:Golgi to endosome transport"/>
    <property type="evidence" value="ECO:0007669"/>
    <property type="project" value="TreeGrafter"/>
</dbReference>
<feature type="compositionally biased region" description="Polar residues" evidence="1">
    <location>
        <begin position="293"/>
        <end position="309"/>
    </location>
</feature>
<name>A0A1E4T9Y2_9ASCO</name>
<dbReference type="Gene3D" id="1.25.40.90">
    <property type="match status" value="1"/>
</dbReference>
<feature type="region of interest" description="Disordered" evidence="1">
    <location>
        <begin position="383"/>
        <end position="440"/>
    </location>
</feature>
<dbReference type="InterPro" id="IPR008942">
    <property type="entry name" value="ENTH_VHS"/>
</dbReference>
<dbReference type="PROSITE" id="PS50942">
    <property type="entry name" value="ENTH"/>
    <property type="match status" value="1"/>
</dbReference>
<evidence type="ECO:0000259" key="2">
    <source>
        <dbReference type="PROSITE" id="PS50942"/>
    </source>
</evidence>
<evidence type="ECO:0000256" key="1">
    <source>
        <dbReference type="SAM" id="MobiDB-lite"/>
    </source>
</evidence>
<organism evidence="3 4">
    <name type="scientific">Tortispora caseinolytica NRRL Y-17796</name>
    <dbReference type="NCBI Taxonomy" id="767744"/>
    <lineage>
        <taxon>Eukaryota</taxon>
        <taxon>Fungi</taxon>
        <taxon>Dikarya</taxon>
        <taxon>Ascomycota</taxon>
        <taxon>Saccharomycotina</taxon>
        <taxon>Trigonopsidomycetes</taxon>
        <taxon>Trigonopsidales</taxon>
        <taxon>Trigonopsidaceae</taxon>
        <taxon>Tortispora</taxon>
    </lineage>
</organism>
<dbReference type="EMBL" id="KV453843">
    <property type="protein sequence ID" value="ODV88560.1"/>
    <property type="molecule type" value="Genomic_DNA"/>
</dbReference>
<dbReference type="Pfam" id="PF01417">
    <property type="entry name" value="ENTH"/>
    <property type="match status" value="1"/>
</dbReference>
<dbReference type="GO" id="GO:0006897">
    <property type="term" value="P:endocytosis"/>
    <property type="evidence" value="ECO:0007669"/>
    <property type="project" value="TreeGrafter"/>
</dbReference>
<dbReference type="SUPFAM" id="SSF48464">
    <property type="entry name" value="ENTH/VHS domain"/>
    <property type="match status" value="1"/>
</dbReference>
<dbReference type="GO" id="GO:0030125">
    <property type="term" value="C:clathrin vesicle coat"/>
    <property type="evidence" value="ECO:0007669"/>
    <property type="project" value="TreeGrafter"/>
</dbReference>
<dbReference type="PANTHER" id="PTHR12276:SF45">
    <property type="entry name" value="CLATHRIN INTERACTOR 1"/>
    <property type="match status" value="1"/>
</dbReference>
<dbReference type="GO" id="GO:0005768">
    <property type="term" value="C:endosome"/>
    <property type="evidence" value="ECO:0007669"/>
    <property type="project" value="TreeGrafter"/>
</dbReference>
<dbReference type="GO" id="GO:0030276">
    <property type="term" value="F:clathrin binding"/>
    <property type="evidence" value="ECO:0007669"/>
    <property type="project" value="TreeGrafter"/>
</dbReference>